<feature type="coiled-coil region" evidence="1">
    <location>
        <begin position="16"/>
        <end position="43"/>
    </location>
</feature>
<keyword evidence="1" id="KW-0175">Coiled coil</keyword>
<reference evidence="2 3" key="1">
    <citation type="journal article" date="2018" name="Nat. Biotechnol.">
        <title>A standardized bacterial taxonomy based on genome phylogeny substantially revises the tree of life.</title>
        <authorList>
            <person name="Parks D.H."/>
            <person name="Chuvochina M."/>
            <person name="Waite D.W."/>
            <person name="Rinke C."/>
            <person name="Skarshewski A."/>
            <person name="Chaumeil P.A."/>
            <person name="Hugenholtz P."/>
        </authorList>
    </citation>
    <scope>NUCLEOTIDE SEQUENCE [LARGE SCALE GENOMIC DNA]</scope>
    <source>
        <strain evidence="2">UBA9049</strain>
    </source>
</reference>
<comment type="caution">
    <text evidence="2">The sequence shown here is derived from an EMBL/GenBank/DDBJ whole genome shotgun (WGS) entry which is preliminary data.</text>
</comment>
<feature type="non-terminal residue" evidence="2">
    <location>
        <position position="45"/>
    </location>
</feature>
<evidence type="ECO:0000313" key="2">
    <source>
        <dbReference type="EMBL" id="HAC28017.1"/>
    </source>
</evidence>
<dbReference type="Proteomes" id="UP000261325">
    <property type="component" value="Unassembled WGS sequence"/>
</dbReference>
<proteinExistence type="predicted"/>
<organism evidence="2 3">
    <name type="scientific">Marinobacter nauticus</name>
    <name type="common">Marinobacter hydrocarbonoclasticus</name>
    <name type="synonym">Marinobacter aquaeolei</name>
    <dbReference type="NCBI Taxonomy" id="2743"/>
    <lineage>
        <taxon>Bacteria</taxon>
        <taxon>Pseudomonadati</taxon>
        <taxon>Pseudomonadota</taxon>
        <taxon>Gammaproteobacteria</taxon>
        <taxon>Pseudomonadales</taxon>
        <taxon>Marinobacteraceae</taxon>
        <taxon>Marinobacter</taxon>
    </lineage>
</organism>
<dbReference type="Gene3D" id="1.20.58.410">
    <property type="entry name" value="Release factor"/>
    <property type="match status" value="1"/>
</dbReference>
<dbReference type="SUPFAM" id="SSF75620">
    <property type="entry name" value="Release factor"/>
    <property type="match status" value="1"/>
</dbReference>
<sequence length="45" mass="5126">TNGLADAESLLDMAVEEDDEGTVQEIEADLENLDKELEKLEFRRM</sequence>
<dbReference type="AlphaFoldDB" id="A0A3B8WDV2"/>
<dbReference type="InterPro" id="IPR045853">
    <property type="entry name" value="Pep_chain_release_fac_I_sf"/>
</dbReference>
<feature type="non-terminal residue" evidence="2">
    <location>
        <position position="1"/>
    </location>
</feature>
<protein>
    <submittedName>
        <fullName evidence="2">Peptide chain release factor 2</fullName>
    </submittedName>
</protein>
<name>A0A3B8WDV2_MARNT</name>
<accession>A0A3B8WDV2</accession>
<gene>
    <name evidence="2" type="ORF">DCF82_09415</name>
</gene>
<evidence type="ECO:0000256" key="1">
    <source>
        <dbReference type="SAM" id="Coils"/>
    </source>
</evidence>
<dbReference type="EMBL" id="DLYI01000118">
    <property type="protein sequence ID" value="HAC28017.1"/>
    <property type="molecule type" value="Genomic_DNA"/>
</dbReference>
<evidence type="ECO:0000313" key="3">
    <source>
        <dbReference type="Proteomes" id="UP000261325"/>
    </source>
</evidence>